<evidence type="ECO:0008006" key="4">
    <source>
        <dbReference type="Google" id="ProtNLM"/>
    </source>
</evidence>
<dbReference type="Proteomes" id="UP001352852">
    <property type="component" value="Unassembled WGS sequence"/>
</dbReference>
<keyword evidence="3" id="KW-1185">Reference proteome</keyword>
<proteinExistence type="predicted"/>
<organism evidence="2 3">
    <name type="scientific">Characodon lateralis</name>
    <dbReference type="NCBI Taxonomy" id="208331"/>
    <lineage>
        <taxon>Eukaryota</taxon>
        <taxon>Metazoa</taxon>
        <taxon>Chordata</taxon>
        <taxon>Craniata</taxon>
        <taxon>Vertebrata</taxon>
        <taxon>Euteleostomi</taxon>
        <taxon>Actinopterygii</taxon>
        <taxon>Neopterygii</taxon>
        <taxon>Teleostei</taxon>
        <taxon>Neoteleostei</taxon>
        <taxon>Acanthomorphata</taxon>
        <taxon>Ovalentaria</taxon>
        <taxon>Atherinomorphae</taxon>
        <taxon>Cyprinodontiformes</taxon>
        <taxon>Goodeidae</taxon>
        <taxon>Characodon</taxon>
    </lineage>
</organism>
<comment type="caution">
    <text evidence="2">The sequence shown here is derived from an EMBL/GenBank/DDBJ whole genome shotgun (WGS) entry which is preliminary data.</text>
</comment>
<reference evidence="2 3" key="1">
    <citation type="submission" date="2021-06" db="EMBL/GenBank/DDBJ databases">
        <authorList>
            <person name="Palmer J.M."/>
        </authorList>
    </citation>
    <scope>NUCLEOTIDE SEQUENCE [LARGE SCALE GENOMIC DNA]</scope>
    <source>
        <strain evidence="2 3">CL_MEX2019</strain>
        <tissue evidence="2">Muscle</tissue>
    </source>
</reference>
<feature type="transmembrane region" description="Helical" evidence="1">
    <location>
        <begin position="69"/>
        <end position="93"/>
    </location>
</feature>
<accession>A0ABU7EB95</accession>
<evidence type="ECO:0000313" key="3">
    <source>
        <dbReference type="Proteomes" id="UP001352852"/>
    </source>
</evidence>
<name>A0ABU7EB95_9TELE</name>
<evidence type="ECO:0000313" key="2">
    <source>
        <dbReference type="EMBL" id="MED6284065.1"/>
    </source>
</evidence>
<keyword evidence="1" id="KW-1133">Transmembrane helix</keyword>
<protein>
    <recommendedName>
        <fullName evidence="4">Secreted protein</fullName>
    </recommendedName>
</protein>
<sequence length="104" mass="11817">MSSVCVLVVLSVQCPHSQWLLGRPSAGGGVPRGPWLDLLWHRQLLEDPWACCYRSVGLVHILYSHFLSLLYSFLLLFLFAPPLSLSLLLPLFFPFHFCLHVHCS</sequence>
<dbReference type="EMBL" id="JAHUTJ010050382">
    <property type="protein sequence ID" value="MED6284065.1"/>
    <property type="molecule type" value="Genomic_DNA"/>
</dbReference>
<keyword evidence="1" id="KW-0472">Membrane</keyword>
<gene>
    <name evidence="2" type="ORF">CHARACLAT_015414</name>
</gene>
<evidence type="ECO:0000256" key="1">
    <source>
        <dbReference type="SAM" id="Phobius"/>
    </source>
</evidence>
<keyword evidence="1" id="KW-0812">Transmembrane</keyword>